<dbReference type="PANTHER" id="PTHR41532">
    <property type="entry name" value="FIXS PROTEIN"/>
    <property type="match status" value="1"/>
</dbReference>
<sequence>MNSLVFLVPIALILGAAALGAFFWSMSSDQYEDLDGAGERILFQDDDRPGSAPLGGRASPPSLLPD</sequence>
<gene>
    <name evidence="2" type="primary">ccoS</name>
    <name evidence="2" type="ORF">C5L14_00980</name>
</gene>
<evidence type="ECO:0000256" key="1">
    <source>
        <dbReference type="SAM" id="MobiDB-lite"/>
    </source>
</evidence>
<dbReference type="Proteomes" id="UP000237682">
    <property type="component" value="Unassembled WGS sequence"/>
</dbReference>
<dbReference type="OrthoDB" id="9802763at2"/>
<dbReference type="NCBIfam" id="TIGR00847">
    <property type="entry name" value="ccoS"/>
    <property type="match status" value="1"/>
</dbReference>
<dbReference type="EMBL" id="PUEJ01000001">
    <property type="protein sequence ID" value="PRH89198.1"/>
    <property type="molecule type" value="Genomic_DNA"/>
</dbReference>
<name>A0A2S9QIL9_9HYPH</name>
<keyword evidence="3" id="KW-1185">Reference proteome</keyword>
<dbReference type="AlphaFoldDB" id="A0A2S9QIL9"/>
<comment type="caution">
    <text evidence="2">The sequence shown here is derived from an EMBL/GenBank/DDBJ whole genome shotgun (WGS) entry which is preliminary data.</text>
</comment>
<reference evidence="2 3" key="1">
    <citation type="submission" date="2018-02" db="EMBL/GenBank/DDBJ databases">
        <title>Whole genome sequencing of endophytic bacterium.</title>
        <authorList>
            <person name="Eedara R."/>
            <person name="Podile A.R."/>
        </authorList>
    </citation>
    <scope>NUCLEOTIDE SEQUENCE [LARGE SCALE GENOMIC DNA]</scope>
    <source>
        <strain evidence="2 3">RP1T</strain>
    </source>
</reference>
<organism evidence="2 3">
    <name type="scientific">Labrys okinawensis</name>
    <dbReference type="NCBI Taxonomy" id="346911"/>
    <lineage>
        <taxon>Bacteria</taxon>
        <taxon>Pseudomonadati</taxon>
        <taxon>Pseudomonadota</taxon>
        <taxon>Alphaproteobacteria</taxon>
        <taxon>Hyphomicrobiales</taxon>
        <taxon>Xanthobacteraceae</taxon>
        <taxon>Labrys</taxon>
    </lineage>
</organism>
<accession>A0A2S9QIL9</accession>
<dbReference type="InterPro" id="IPR004714">
    <property type="entry name" value="Cyt_oxidase_maturation_cbb3"/>
</dbReference>
<evidence type="ECO:0000313" key="2">
    <source>
        <dbReference type="EMBL" id="PRH89198.1"/>
    </source>
</evidence>
<proteinExistence type="predicted"/>
<dbReference type="RefSeq" id="WP_105860164.1">
    <property type="nucleotide sequence ID" value="NZ_PUEJ01000001.1"/>
</dbReference>
<dbReference type="Pfam" id="PF03597">
    <property type="entry name" value="FixS"/>
    <property type="match status" value="1"/>
</dbReference>
<feature type="region of interest" description="Disordered" evidence="1">
    <location>
        <begin position="44"/>
        <end position="66"/>
    </location>
</feature>
<protein>
    <submittedName>
        <fullName evidence="2">Cbb3-type cytochrome oxidase assembly protein CcoS</fullName>
    </submittedName>
</protein>
<dbReference type="PANTHER" id="PTHR41532:SF1">
    <property type="entry name" value="FIXS PROTEIN"/>
    <property type="match status" value="1"/>
</dbReference>
<evidence type="ECO:0000313" key="3">
    <source>
        <dbReference type="Proteomes" id="UP000237682"/>
    </source>
</evidence>